<accession>A0A5M3MCZ7</accession>
<feature type="region of interest" description="Disordered" evidence="1">
    <location>
        <begin position="1"/>
        <end position="20"/>
    </location>
</feature>
<feature type="region of interest" description="Disordered" evidence="1">
    <location>
        <begin position="79"/>
        <end position="110"/>
    </location>
</feature>
<gene>
    <name evidence="2" type="ORF">CONPUDRAFT_168670</name>
</gene>
<dbReference type="RefSeq" id="XP_007773261.1">
    <property type="nucleotide sequence ID" value="XM_007775071.1"/>
</dbReference>
<proteinExistence type="predicted"/>
<keyword evidence="3" id="KW-1185">Reference proteome</keyword>
<dbReference type="OrthoDB" id="2602126at2759"/>
<dbReference type="GeneID" id="19206051"/>
<sequence>MSTSSASADKPAAPIAASSGVEAQGKQHCVRCHANFSTDSNASGNCVVPHVFDASQAFDFGDGQRYFPSHCCGDDEIVVQDTPSSSSRSTEMLQAEEGKGTKTGEDVSDAKAREEGEALFKIANLGPCFRGRHTTVEDDIEMQYNGWNILRCVTDEEGRCMRVHLAQSDKEPVFSTGVIYTTGDAEDREWADEDAEKEKGSEVLVKAA</sequence>
<evidence type="ECO:0000256" key="1">
    <source>
        <dbReference type="SAM" id="MobiDB-lite"/>
    </source>
</evidence>
<organism evidence="2 3">
    <name type="scientific">Coniophora puteana (strain RWD-64-598)</name>
    <name type="common">Brown rot fungus</name>
    <dbReference type="NCBI Taxonomy" id="741705"/>
    <lineage>
        <taxon>Eukaryota</taxon>
        <taxon>Fungi</taxon>
        <taxon>Dikarya</taxon>
        <taxon>Basidiomycota</taxon>
        <taxon>Agaricomycotina</taxon>
        <taxon>Agaricomycetes</taxon>
        <taxon>Agaricomycetidae</taxon>
        <taxon>Boletales</taxon>
        <taxon>Coniophorineae</taxon>
        <taxon>Coniophoraceae</taxon>
        <taxon>Coniophora</taxon>
    </lineage>
</organism>
<evidence type="ECO:0000313" key="2">
    <source>
        <dbReference type="EMBL" id="EIW76953.1"/>
    </source>
</evidence>
<dbReference type="Proteomes" id="UP000053558">
    <property type="component" value="Unassembled WGS sequence"/>
</dbReference>
<feature type="compositionally biased region" description="Polar residues" evidence="1">
    <location>
        <begin position="81"/>
        <end position="92"/>
    </location>
</feature>
<feature type="region of interest" description="Disordered" evidence="1">
    <location>
        <begin position="185"/>
        <end position="208"/>
    </location>
</feature>
<protein>
    <submittedName>
        <fullName evidence="2">Uncharacterized protein</fullName>
    </submittedName>
</protein>
<dbReference type="EMBL" id="JH711585">
    <property type="protein sequence ID" value="EIW76953.1"/>
    <property type="molecule type" value="Genomic_DNA"/>
</dbReference>
<evidence type="ECO:0000313" key="3">
    <source>
        <dbReference type="Proteomes" id="UP000053558"/>
    </source>
</evidence>
<name>A0A5M3MCZ7_CONPW</name>
<dbReference type="KEGG" id="cput:CONPUDRAFT_168670"/>
<dbReference type="AlphaFoldDB" id="A0A5M3MCZ7"/>
<comment type="caution">
    <text evidence="2">The sequence shown here is derived from an EMBL/GenBank/DDBJ whole genome shotgun (WGS) entry which is preliminary data.</text>
</comment>
<feature type="compositionally biased region" description="Basic and acidic residues" evidence="1">
    <location>
        <begin position="96"/>
        <end position="110"/>
    </location>
</feature>
<feature type="compositionally biased region" description="Low complexity" evidence="1">
    <location>
        <begin position="1"/>
        <end position="19"/>
    </location>
</feature>
<feature type="compositionally biased region" description="Acidic residues" evidence="1">
    <location>
        <begin position="185"/>
        <end position="195"/>
    </location>
</feature>
<reference evidence="3" key="1">
    <citation type="journal article" date="2012" name="Science">
        <title>The Paleozoic origin of enzymatic lignin decomposition reconstructed from 31 fungal genomes.</title>
        <authorList>
            <person name="Floudas D."/>
            <person name="Binder M."/>
            <person name="Riley R."/>
            <person name="Barry K."/>
            <person name="Blanchette R.A."/>
            <person name="Henrissat B."/>
            <person name="Martinez A.T."/>
            <person name="Otillar R."/>
            <person name="Spatafora J.W."/>
            <person name="Yadav J.S."/>
            <person name="Aerts A."/>
            <person name="Benoit I."/>
            <person name="Boyd A."/>
            <person name="Carlson A."/>
            <person name="Copeland A."/>
            <person name="Coutinho P.M."/>
            <person name="de Vries R.P."/>
            <person name="Ferreira P."/>
            <person name="Findley K."/>
            <person name="Foster B."/>
            <person name="Gaskell J."/>
            <person name="Glotzer D."/>
            <person name="Gorecki P."/>
            <person name="Heitman J."/>
            <person name="Hesse C."/>
            <person name="Hori C."/>
            <person name="Igarashi K."/>
            <person name="Jurgens J.A."/>
            <person name="Kallen N."/>
            <person name="Kersten P."/>
            <person name="Kohler A."/>
            <person name="Kuees U."/>
            <person name="Kumar T.K.A."/>
            <person name="Kuo A."/>
            <person name="LaButti K."/>
            <person name="Larrondo L.F."/>
            <person name="Lindquist E."/>
            <person name="Ling A."/>
            <person name="Lombard V."/>
            <person name="Lucas S."/>
            <person name="Lundell T."/>
            <person name="Martin R."/>
            <person name="McLaughlin D.J."/>
            <person name="Morgenstern I."/>
            <person name="Morin E."/>
            <person name="Murat C."/>
            <person name="Nagy L.G."/>
            <person name="Nolan M."/>
            <person name="Ohm R.A."/>
            <person name="Patyshakuliyeva A."/>
            <person name="Rokas A."/>
            <person name="Ruiz-Duenas F.J."/>
            <person name="Sabat G."/>
            <person name="Salamov A."/>
            <person name="Samejima M."/>
            <person name="Schmutz J."/>
            <person name="Slot J.C."/>
            <person name="St John F."/>
            <person name="Stenlid J."/>
            <person name="Sun H."/>
            <person name="Sun S."/>
            <person name="Syed K."/>
            <person name="Tsang A."/>
            <person name="Wiebenga A."/>
            <person name="Young D."/>
            <person name="Pisabarro A."/>
            <person name="Eastwood D.C."/>
            <person name="Martin F."/>
            <person name="Cullen D."/>
            <person name="Grigoriev I.V."/>
            <person name="Hibbett D.S."/>
        </authorList>
    </citation>
    <scope>NUCLEOTIDE SEQUENCE [LARGE SCALE GENOMIC DNA]</scope>
    <source>
        <strain evidence="3">RWD-64-598 SS2</strain>
    </source>
</reference>